<protein>
    <recommendedName>
        <fullName evidence="18">Nucleoside diphosphate kinase-like domain-containing protein</fullName>
    </recommendedName>
</protein>
<dbReference type="PROSITE" id="PS50096">
    <property type="entry name" value="IQ"/>
    <property type="match status" value="3"/>
</dbReference>
<evidence type="ECO:0000259" key="18">
    <source>
        <dbReference type="SMART" id="SM00562"/>
    </source>
</evidence>
<keyword evidence="9" id="KW-0418">Kinase</keyword>
<keyword evidence="20" id="KW-1185">Reference proteome</keyword>
<dbReference type="PANTHER" id="PTHR46161:SF3">
    <property type="entry name" value="NUCLEOSIDE DIPHOSPHATE KINASE DDB_G0292928-RELATED"/>
    <property type="match status" value="1"/>
</dbReference>
<sequence length="385" mass="42086">MAAERATSANLQKTLALIKPDAVRAGKALEIEQLIELQGFTVIQKQSLTLTKTRAMEFYAEHKGRPFYDTLTNFISGGPIVALCLAKVDAIVGWRAMMGPTNSFKARDENPTCLRALYGTDGTQNATHGSDSPASAAREIKFFFPKLVLEVPSPEAAKEYVARFLQPTLLKGLTALCKEKPSADKLQAITWLAEWLLDNNPNKPRIVPKAEYPINEEDEDDEVEFSAGTVLEEIRREGPTAEDVDILEQEQAATRLQSHFRGYQTRKDMRKANRAKVAAPVVVVGESTGADQGQSLAETFAEDPEMDKAATKLQSSFRGHMARKEVDAKKAEAKASAETAEQEAAALRIQSIQRGRKARKDVSAKRAEKAAAALADAEEAPAETA</sequence>
<comment type="catalytic activity">
    <reaction evidence="2">
        <text>a ribonucleoside 5'-diphosphate + ATP = a ribonucleoside 5'-triphosphate + ADP</text>
        <dbReference type="Rhea" id="RHEA:18113"/>
        <dbReference type="ChEBI" id="CHEBI:30616"/>
        <dbReference type="ChEBI" id="CHEBI:57930"/>
        <dbReference type="ChEBI" id="CHEBI:61557"/>
        <dbReference type="ChEBI" id="CHEBI:456216"/>
        <dbReference type="EC" id="2.7.4.6"/>
    </reaction>
</comment>
<dbReference type="PANTHER" id="PTHR46161">
    <property type="entry name" value="NUCLEOSIDE DIPHOSPHATE KINASE"/>
    <property type="match status" value="1"/>
</dbReference>
<dbReference type="GO" id="GO:0005524">
    <property type="term" value="F:ATP binding"/>
    <property type="evidence" value="ECO:0007669"/>
    <property type="project" value="UniProtKB-KW"/>
</dbReference>
<dbReference type="Gene3D" id="1.20.5.190">
    <property type="match status" value="2"/>
</dbReference>
<keyword evidence="8" id="KW-0547">Nucleotide-binding</keyword>
<feature type="binding site" evidence="15">
    <location>
        <position position="101"/>
    </location>
    <ligand>
        <name>ATP</name>
        <dbReference type="ChEBI" id="CHEBI:30616"/>
    </ligand>
</feature>
<feature type="binding site" evidence="15">
    <location>
        <position position="67"/>
    </location>
    <ligand>
        <name>ATP</name>
        <dbReference type="ChEBI" id="CHEBI:30616"/>
    </ligand>
</feature>
<comment type="catalytic activity">
    <reaction evidence="1">
        <text>a 2'-deoxyribonucleoside 5'-diphosphate + ATP = a 2'-deoxyribonucleoside 5'-triphosphate + ADP</text>
        <dbReference type="Rhea" id="RHEA:44640"/>
        <dbReference type="ChEBI" id="CHEBI:30616"/>
        <dbReference type="ChEBI" id="CHEBI:61560"/>
        <dbReference type="ChEBI" id="CHEBI:73316"/>
        <dbReference type="ChEBI" id="CHEBI:456216"/>
        <dbReference type="EC" id="2.7.4.6"/>
    </reaction>
</comment>
<dbReference type="Pfam" id="PF00612">
    <property type="entry name" value="IQ"/>
    <property type="match status" value="3"/>
</dbReference>
<keyword evidence="11" id="KW-0067">ATP-binding</keyword>
<evidence type="ECO:0000256" key="11">
    <source>
        <dbReference type="ARBA" id="ARBA00022840"/>
    </source>
</evidence>
<dbReference type="EMBL" id="BNJQ01000029">
    <property type="protein sequence ID" value="GHP10385.1"/>
    <property type="molecule type" value="Genomic_DNA"/>
</dbReference>
<evidence type="ECO:0000313" key="20">
    <source>
        <dbReference type="Proteomes" id="UP000660262"/>
    </source>
</evidence>
<feature type="domain" description="Nucleoside diphosphate kinase-like" evidence="18">
    <location>
        <begin position="11"/>
        <end position="151"/>
    </location>
</feature>
<evidence type="ECO:0000256" key="10">
    <source>
        <dbReference type="ARBA" id="ARBA00022801"/>
    </source>
</evidence>
<evidence type="ECO:0000256" key="14">
    <source>
        <dbReference type="ARBA" id="ARBA00023273"/>
    </source>
</evidence>
<dbReference type="PROSITE" id="PS00469">
    <property type="entry name" value="NDPK"/>
    <property type="match status" value="1"/>
</dbReference>
<dbReference type="PRINTS" id="PR01243">
    <property type="entry name" value="NUCDPKINASE"/>
</dbReference>
<dbReference type="Pfam" id="PF05186">
    <property type="entry name" value="Dpy-30"/>
    <property type="match status" value="1"/>
</dbReference>
<feature type="region of interest" description="Disordered" evidence="17">
    <location>
        <begin position="315"/>
        <end position="341"/>
    </location>
</feature>
<evidence type="ECO:0000256" key="13">
    <source>
        <dbReference type="ARBA" id="ARBA00023080"/>
    </source>
</evidence>
<dbReference type="AlphaFoldDB" id="A0A830HUK9"/>
<reference evidence="19" key="1">
    <citation type="submission" date="2020-10" db="EMBL/GenBank/DDBJ databases">
        <title>Unveiling of a novel bifunctional photoreceptor, Dualchrome1, isolated from a cosmopolitan green alga.</title>
        <authorList>
            <person name="Suzuki S."/>
            <person name="Kawachi M."/>
        </authorList>
    </citation>
    <scope>NUCLEOTIDE SEQUENCE</scope>
    <source>
        <strain evidence="19">NIES 2893</strain>
    </source>
</reference>
<accession>A0A830HUK9</accession>
<dbReference type="GO" id="GO:0005929">
    <property type="term" value="C:cilium"/>
    <property type="evidence" value="ECO:0007669"/>
    <property type="project" value="UniProtKB-SubCell"/>
</dbReference>
<evidence type="ECO:0000256" key="15">
    <source>
        <dbReference type="PROSITE-ProRule" id="PRU00706"/>
    </source>
</evidence>
<keyword evidence="14" id="KW-0966">Cell projection</keyword>
<evidence type="ECO:0000256" key="9">
    <source>
        <dbReference type="ARBA" id="ARBA00022777"/>
    </source>
</evidence>
<evidence type="ECO:0000256" key="6">
    <source>
        <dbReference type="ARBA" id="ARBA00022679"/>
    </source>
</evidence>
<feature type="binding site" evidence="15">
    <location>
        <position position="115"/>
    </location>
    <ligand>
        <name>ATP</name>
        <dbReference type="ChEBI" id="CHEBI:30616"/>
    </ligand>
</feature>
<dbReference type="InterPro" id="IPR034907">
    <property type="entry name" value="NDK-like_dom"/>
</dbReference>
<gene>
    <name evidence="19" type="ORF">PPROV_000911600</name>
</gene>
<dbReference type="GO" id="GO:0046872">
    <property type="term" value="F:metal ion binding"/>
    <property type="evidence" value="ECO:0007669"/>
    <property type="project" value="UniProtKB-KW"/>
</dbReference>
<feature type="compositionally biased region" description="Basic and acidic residues" evidence="17">
    <location>
        <begin position="322"/>
        <end position="335"/>
    </location>
</feature>
<dbReference type="InterPro" id="IPR027417">
    <property type="entry name" value="P-loop_NTPase"/>
</dbReference>
<dbReference type="SMART" id="SM00015">
    <property type="entry name" value="IQ"/>
    <property type="match status" value="3"/>
</dbReference>
<keyword evidence="7" id="KW-0479">Metal-binding</keyword>
<keyword evidence="5" id="KW-0963">Cytoplasm</keyword>
<comment type="similarity">
    <text evidence="4 15 16">Belongs to the NDK family.</text>
</comment>
<dbReference type="SUPFAM" id="SSF52540">
    <property type="entry name" value="P-loop containing nucleoside triphosphate hydrolases"/>
    <property type="match status" value="1"/>
</dbReference>
<dbReference type="Gene3D" id="1.20.890.10">
    <property type="entry name" value="cAMP-dependent protein kinase regulatory subunit, dimerization-anchoring domain"/>
    <property type="match status" value="1"/>
</dbReference>
<dbReference type="OrthoDB" id="2162449at2759"/>
<keyword evidence="12" id="KW-0460">Magnesium</keyword>
<keyword evidence="6" id="KW-0808">Transferase</keyword>
<feature type="binding site" evidence="15">
    <location>
        <position position="95"/>
    </location>
    <ligand>
        <name>ATP</name>
        <dbReference type="ChEBI" id="CHEBI:30616"/>
    </ligand>
</feature>
<evidence type="ECO:0000256" key="8">
    <source>
        <dbReference type="ARBA" id="ARBA00022741"/>
    </source>
</evidence>
<dbReference type="GO" id="GO:0016787">
    <property type="term" value="F:hydrolase activity"/>
    <property type="evidence" value="ECO:0007669"/>
    <property type="project" value="UniProtKB-KW"/>
</dbReference>
<dbReference type="InterPro" id="IPR036850">
    <property type="entry name" value="NDK-like_dom_sf"/>
</dbReference>
<evidence type="ECO:0000256" key="2">
    <source>
        <dbReference type="ARBA" id="ARBA00000937"/>
    </source>
</evidence>
<dbReference type="GO" id="GO:0006228">
    <property type="term" value="P:UTP biosynthetic process"/>
    <property type="evidence" value="ECO:0007669"/>
    <property type="project" value="InterPro"/>
</dbReference>
<dbReference type="Pfam" id="PF00334">
    <property type="entry name" value="NDK"/>
    <property type="match status" value="1"/>
</dbReference>
<dbReference type="InterPro" id="IPR001564">
    <property type="entry name" value="Nucleoside_diP_kinase"/>
</dbReference>
<dbReference type="SMART" id="SM00562">
    <property type="entry name" value="NDK"/>
    <property type="match status" value="1"/>
</dbReference>
<organism evidence="19 20">
    <name type="scientific">Pycnococcus provasolii</name>
    <dbReference type="NCBI Taxonomy" id="41880"/>
    <lineage>
        <taxon>Eukaryota</taxon>
        <taxon>Viridiplantae</taxon>
        <taxon>Chlorophyta</taxon>
        <taxon>Pseudoscourfieldiophyceae</taxon>
        <taxon>Pseudoscourfieldiales</taxon>
        <taxon>Pycnococcaceae</taxon>
        <taxon>Pycnococcus</taxon>
    </lineage>
</organism>
<dbReference type="FunFam" id="3.30.70.141:FF:000010">
    <property type="entry name" value="Nucleoside diphosphate kinase 7"/>
    <property type="match status" value="1"/>
</dbReference>
<evidence type="ECO:0000313" key="19">
    <source>
        <dbReference type="EMBL" id="GHP10385.1"/>
    </source>
</evidence>
<dbReference type="GO" id="GO:0006183">
    <property type="term" value="P:GTP biosynthetic process"/>
    <property type="evidence" value="ECO:0007669"/>
    <property type="project" value="InterPro"/>
</dbReference>
<dbReference type="InterPro" id="IPR007858">
    <property type="entry name" value="Dpy-30_motif"/>
</dbReference>
<evidence type="ECO:0000256" key="16">
    <source>
        <dbReference type="RuleBase" id="RU004011"/>
    </source>
</evidence>
<evidence type="ECO:0000256" key="4">
    <source>
        <dbReference type="ARBA" id="ARBA00008142"/>
    </source>
</evidence>
<evidence type="ECO:0000256" key="17">
    <source>
        <dbReference type="SAM" id="MobiDB-lite"/>
    </source>
</evidence>
<evidence type="ECO:0000256" key="1">
    <source>
        <dbReference type="ARBA" id="ARBA00000082"/>
    </source>
</evidence>
<dbReference type="PROSITE" id="PS51374">
    <property type="entry name" value="NDPK_LIKE"/>
    <property type="match status" value="1"/>
</dbReference>
<keyword evidence="13" id="KW-0546">Nucleotide metabolism</keyword>
<feature type="active site" description="Pros-phosphohistidine intermediate" evidence="15">
    <location>
        <position position="128"/>
    </location>
</feature>
<evidence type="ECO:0000256" key="12">
    <source>
        <dbReference type="ARBA" id="ARBA00022842"/>
    </source>
</evidence>
<comment type="subcellular location">
    <subcellularLocation>
        <location evidence="3">Cell projection</location>
        <location evidence="3">Cilium</location>
    </subcellularLocation>
</comment>
<dbReference type="GO" id="GO:0006241">
    <property type="term" value="P:CTP biosynthetic process"/>
    <property type="evidence" value="ECO:0007669"/>
    <property type="project" value="InterPro"/>
</dbReference>
<keyword evidence="10" id="KW-0378">Hydrolase</keyword>
<dbReference type="InterPro" id="IPR000048">
    <property type="entry name" value="IQ_motif_EF-hand-BS"/>
</dbReference>
<dbReference type="SUPFAM" id="SSF54919">
    <property type="entry name" value="Nucleoside diphosphate kinase, NDK"/>
    <property type="match status" value="1"/>
</dbReference>
<comment type="caution">
    <text evidence="19">The sequence shown here is derived from an EMBL/GenBank/DDBJ whole genome shotgun (WGS) entry which is preliminary data.</text>
</comment>
<dbReference type="CDD" id="cd23767">
    <property type="entry name" value="IQCD"/>
    <property type="match status" value="2"/>
</dbReference>
<evidence type="ECO:0000256" key="3">
    <source>
        <dbReference type="ARBA" id="ARBA00004138"/>
    </source>
</evidence>
<evidence type="ECO:0000256" key="5">
    <source>
        <dbReference type="ARBA" id="ARBA00022490"/>
    </source>
</evidence>
<dbReference type="GO" id="GO:0004550">
    <property type="term" value="F:nucleoside diphosphate kinase activity"/>
    <property type="evidence" value="ECO:0007669"/>
    <property type="project" value="UniProtKB-EC"/>
</dbReference>
<name>A0A830HUK9_9CHLO</name>
<evidence type="ECO:0000256" key="7">
    <source>
        <dbReference type="ARBA" id="ARBA00022723"/>
    </source>
</evidence>
<feature type="binding site" evidence="15">
    <location>
        <position position="19"/>
    </location>
    <ligand>
        <name>ATP</name>
        <dbReference type="ChEBI" id="CHEBI:30616"/>
    </ligand>
</feature>
<dbReference type="Gene3D" id="3.30.70.141">
    <property type="entry name" value="Nucleoside diphosphate kinase-like domain"/>
    <property type="match status" value="1"/>
</dbReference>
<feature type="binding site" evidence="15">
    <location>
        <position position="125"/>
    </location>
    <ligand>
        <name>ATP</name>
        <dbReference type="ChEBI" id="CHEBI:30616"/>
    </ligand>
</feature>
<proteinExistence type="inferred from homology"/>
<dbReference type="Proteomes" id="UP000660262">
    <property type="component" value="Unassembled WGS sequence"/>
</dbReference>
<dbReference type="InterPro" id="IPR023005">
    <property type="entry name" value="Nucleoside_diP_kinase_AS"/>
</dbReference>
<dbReference type="CDD" id="cd22983">
    <property type="entry name" value="DD_CrRSP23-like"/>
    <property type="match status" value="1"/>
</dbReference>